<gene>
    <name evidence="2" type="ORF">CA834_10830</name>
</gene>
<dbReference type="AlphaFoldDB" id="A0A265USC4"/>
<dbReference type="PROSITE" id="PS51257">
    <property type="entry name" value="PROKAR_LIPOPROTEIN"/>
    <property type="match status" value="1"/>
</dbReference>
<evidence type="ECO:0000313" key="2">
    <source>
        <dbReference type="EMBL" id="OZV68132.1"/>
    </source>
</evidence>
<dbReference type="InterPro" id="IPR025348">
    <property type="entry name" value="DUF4252"/>
</dbReference>
<feature type="chain" id="PRO_5012153389" description="DUF4252 domain-containing protein" evidence="1">
    <location>
        <begin position="25"/>
        <end position="181"/>
    </location>
</feature>
<feature type="signal peptide" evidence="1">
    <location>
        <begin position="1"/>
        <end position="24"/>
    </location>
</feature>
<dbReference type="EMBL" id="NGJN01000005">
    <property type="protein sequence ID" value="OZV68132.1"/>
    <property type="molecule type" value="Genomic_DNA"/>
</dbReference>
<evidence type="ECO:0000256" key="1">
    <source>
        <dbReference type="SAM" id="SignalP"/>
    </source>
</evidence>
<evidence type="ECO:0000313" key="3">
    <source>
        <dbReference type="Proteomes" id="UP000216840"/>
    </source>
</evidence>
<keyword evidence="3" id="KW-1185">Reference proteome</keyword>
<dbReference type="Proteomes" id="UP000216840">
    <property type="component" value="Unassembled WGS sequence"/>
</dbReference>
<dbReference type="OrthoDB" id="1143555at2"/>
<keyword evidence="1" id="KW-0732">Signal</keyword>
<dbReference type="RefSeq" id="WP_094968718.1">
    <property type="nucleotide sequence ID" value="NZ_NGJN01000005.1"/>
</dbReference>
<protein>
    <recommendedName>
        <fullName evidence="4">DUF4252 domain-containing protein</fullName>
    </recommendedName>
</protein>
<name>A0A265USC4_9FLAO</name>
<reference evidence="2 3" key="1">
    <citation type="submission" date="2017-05" db="EMBL/GenBank/DDBJ databases">
        <title>The draft genome sequence of Idiomarina salinarum WNB302.</title>
        <authorList>
            <person name="Sun Y."/>
            <person name="Chen B."/>
            <person name="Du Z."/>
        </authorList>
    </citation>
    <scope>NUCLEOTIDE SEQUENCE [LARGE SCALE GENOMIC DNA]</scope>
    <source>
        <strain evidence="2 3">WNB302</strain>
    </source>
</reference>
<organism evidence="2 3">
    <name type="scientific">Winogradskyella aurantia</name>
    <dbReference type="NCBI Taxonomy" id="1915063"/>
    <lineage>
        <taxon>Bacteria</taxon>
        <taxon>Pseudomonadati</taxon>
        <taxon>Bacteroidota</taxon>
        <taxon>Flavobacteriia</taxon>
        <taxon>Flavobacteriales</taxon>
        <taxon>Flavobacteriaceae</taxon>
        <taxon>Winogradskyella</taxon>
    </lineage>
</organism>
<comment type="caution">
    <text evidence="2">The sequence shown here is derived from an EMBL/GenBank/DDBJ whole genome shotgun (WGS) entry which is preliminary data.</text>
</comment>
<proteinExistence type="predicted"/>
<evidence type="ECO:0008006" key="4">
    <source>
        <dbReference type="Google" id="ProtNLM"/>
    </source>
</evidence>
<sequence length="181" mass="20403">MRQSIKIVTVVVCLVMVLTSCNQGPTLQTYYVDSEMQPGFVSYDVPRSFINVEGVDLTDKQREAYESVDKLNILAYRVDESNLEEFNSELAKIQDILDDAKYEELMRGGNSTDGKFVVKFLGDVDKIDELILFGNANDKGFLIARILGDDMNAGKLMSLQSVIQNANFDDSRLEELTSFFK</sequence>
<dbReference type="Pfam" id="PF14060">
    <property type="entry name" value="DUF4252"/>
    <property type="match status" value="1"/>
</dbReference>
<accession>A0A265USC4</accession>